<dbReference type="EMBL" id="ML994617">
    <property type="protein sequence ID" value="KAF2191531.1"/>
    <property type="molecule type" value="Genomic_DNA"/>
</dbReference>
<name>A0A6A6EJI6_9PEZI</name>
<proteinExistence type="predicted"/>
<dbReference type="GO" id="GO:0000172">
    <property type="term" value="C:ribonuclease MRP complex"/>
    <property type="evidence" value="ECO:0007669"/>
    <property type="project" value="TreeGrafter"/>
</dbReference>
<dbReference type="PANTHER" id="PTHR28272:SF1">
    <property type="entry name" value="RIBONUCLEASES P_MRP PROTEIN SUBUNIT POP3"/>
    <property type="match status" value="1"/>
</dbReference>
<keyword evidence="3" id="KW-1185">Reference proteome</keyword>
<evidence type="ECO:0000313" key="3">
    <source>
        <dbReference type="Proteomes" id="UP000800200"/>
    </source>
</evidence>
<organism evidence="2 3">
    <name type="scientific">Zopfia rhizophila CBS 207.26</name>
    <dbReference type="NCBI Taxonomy" id="1314779"/>
    <lineage>
        <taxon>Eukaryota</taxon>
        <taxon>Fungi</taxon>
        <taxon>Dikarya</taxon>
        <taxon>Ascomycota</taxon>
        <taxon>Pezizomycotina</taxon>
        <taxon>Dothideomycetes</taxon>
        <taxon>Dothideomycetes incertae sedis</taxon>
        <taxon>Zopfiaceae</taxon>
        <taxon>Zopfia</taxon>
    </lineage>
</organism>
<sequence>MAPPTKKPSKPIFKTDTPFTETKWPEISPQDQGIILDLLCNLLEPLGHNRKTHIHSSKGKKRKRTTVSSPITNTTTSNTSELPPPPSPTLAPYLTIGLNTTTRHLTTLASSTLPKTLPTSSDPKGNGDVRPLSIVIIPHPNPTSSLPYAHIPTLLALVNIPSPPNSRSETREPTRLILLPSSSEGKLASALGIPRVGAIGIMEGAPGADTLVDYVRKRVGGVECKWVEEAMGGEWRGVRVRSQMN</sequence>
<dbReference type="GO" id="GO:0000171">
    <property type="term" value="F:ribonuclease MRP activity"/>
    <property type="evidence" value="ECO:0007669"/>
    <property type="project" value="TreeGrafter"/>
</dbReference>
<gene>
    <name evidence="2" type="ORF">K469DRAFT_623292</name>
</gene>
<dbReference type="OrthoDB" id="20109at2759"/>
<accession>A0A6A6EJI6</accession>
<feature type="compositionally biased region" description="Basic residues" evidence="1">
    <location>
        <begin position="51"/>
        <end position="65"/>
    </location>
</feature>
<dbReference type="GO" id="GO:0005829">
    <property type="term" value="C:cytosol"/>
    <property type="evidence" value="ECO:0007669"/>
    <property type="project" value="TreeGrafter"/>
</dbReference>
<dbReference type="AlphaFoldDB" id="A0A6A6EJI6"/>
<feature type="region of interest" description="Disordered" evidence="1">
    <location>
        <begin position="1"/>
        <end position="22"/>
    </location>
</feature>
<dbReference type="GO" id="GO:0004526">
    <property type="term" value="F:ribonuclease P activity"/>
    <property type="evidence" value="ECO:0007669"/>
    <property type="project" value="TreeGrafter"/>
</dbReference>
<reference evidence="2" key="1">
    <citation type="journal article" date="2020" name="Stud. Mycol.">
        <title>101 Dothideomycetes genomes: a test case for predicting lifestyles and emergence of pathogens.</title>
        <authorList>
            <person name="Haridas S."/>
            <person name="Albert R."/>
            <person name="Binder M."/>
            <person name="Bloem J."/>
            <person name="Labutti K."/>
            <person name="Salamov A."/>
            <person name="Andreopoulos B."/>
            <person name="Baker S."/>
            <person name="Barry K."/>
            <person name="Bills G."/>
            <person name="Bluhm B."/>
            <person name="Cannon C."/>
            <person name="Castanera R."/>
            <person name="Culley D."/>
            <person name="Daum C."/>
            <person name="Ezra D."/>
            <person name="Gonzalez J."/>
            <person name="Henrissat B."/>
            <person name="Kuo A."/>
            <person name="Liang C."/>
            <person name="Lipzen A."/>
            <person name="Lutzoni F."/>
            <person name="Magnuson J."/>
            <person name="Mondo S."/>
            <person name="Nolan M."/>
            <person name="Ohm R."/>
            <person name="Pangilinan J."/>
            <person name="Park H.-J."/>
            <person name="Ramirez L."/>
            <person name="Alfaro M."/>
            <person name="Sun H."/>
            <person name="Tritt A."/>
            <person name="Yoshinaga Y."/>
            <person name="Zwiers L.-H."/>
            <person name="Turgeon B."/>
            <person name="Goodwin S."/>
            <person name="Spatafora J."/>
            <person name="Crous P."/>
            <person name="Grigoriev I."/>
        </authorList>
    </citation>
    <scope>NUCLEOTIDE SEQUENCE</scope>
    <source>
        <strain evidence="2">CBS 207.26</strain>
    </source>
</reference>
<evidence type="ECO:0000313" key="2">
    <source>
        <dbReference type="EMBL" id="KAF2191531.1"/>
    </source>
</evidence>
<dbReference type="GO" id="GO:0006364">
    <property type="term" value="P:rRNA processing"/>
    <property type="evidence" value="ECO:0007669"/>
    <property type="project" value="InterPro"/>
</dbReference>
<dbReference type="InterPro" id="IPR013241">
    <property type="entry name" value="RNase_P_Pop3"/>
</dbReference>
<dbReference type="PANTHER" id="PTHR28272">
    <property type="entry name" value="RIBONUCLEASES P/MRP PROTEIN SUBUNIT POP3"/>
    <property type="match status" value="1"/>
</dbReference>
<feature type="compositionally biased region" description="Low complexity" evidence="1">
    <location>
        <begin position="66"/>
        <end position="81"/>
    </location>
</feature>
<protein>
    <submittedName>
        <fullName evidence="2">Uncharacterized protein</fullName>
    </submittedName>
</protein>
<dbReference type="GO" id="GO:0008033">
    <property type="term" value="P:tRNA processing"/>
    <property type="evidence" value="ECO:0007669"/>
    <property type="project" value="InterPro"/>
</dbReference>
<dbReference type="Proteomes" id="UP000800200">
    <property type="component" value="Unassembled WGS sequence"/>
</dbReference>
<dbReference type="GO" id="GO:0005655">
    <property type="term" value="C:nucleolar ribonuclease P complex"/>
    <property type="evidence" value="ECO:0007669"/>
    <property type="project" value="TreeGrafter"/>
</dbReference>
<evidence type="ECO:0000256" key="1">
    <source>
        <dbReference type="SAM" id="MobiDB-lite"/>
    </source>
</evidence>
<feature type="region of interest" description="Disordered" evidence="1">
    <location>
        <begin position="51"/>
        <end position="87"/>
    </location>
</feature>
<dbReference type="GO" id="GO:0034965">
    <property type="term" value="P:intronic box C/D snoRNA processing"/>
    <property type="evidence" value="ECO:0007669"/>
    <property type="project" value="TreeGrafter"/>
</dbReference>